<feature type="transmembrane region" description="Helical" evidence="10">
    <location>
        <begin position="877"/>
        <end position="895"/>
    </location>
</feature>
<evidence type="ECO:0000313" key="12">
    <source>
        <dbReference type="Proteomes" id="UP000037035"/>
    </source>
</evidence>
<evidence type="ECO:0000256" key="3">
    <source>
        <dbReference type="ARBA" id="ARBA00022448"/>
    </source>
</evidence>
<feature type="transmembrane region" description="Helical" evidence="10">
    <location>
        <begin position="954"/>
        <end position="975"/>
    </location>
</feature>
<evidence type="ECO:0000256" key="4">
    <source>
        <dbReference type="ARBA" id="ARBA00022692"/>
    </source>
</evidence>
<evidence type="ECO:0000256" key="2">
    <source>
        <dbReference type="ARBA" id="ARBA00008807"/>
    </source>
</evidence>
<reference evidence="11 12" key="1">
    <citation type="submission" date="2015-08" db="EMBL/GenBank/DDBJ databases">
        <title>Next Generation Sequencing and Analysis of the Genome of Puccinia sorghi L Schw, the Causal Agent of Maize Common Rust.</title>
        <authorList>
            <person name="Rochi L."/>
            <person name="Burguener G."/>
            <person name="Darino M."/>
            <person name="Turjanski A."/>
            <person name="Kreff E."/>
            <person name="Dieguez M.J."/>
            <person name="Sacco F."/>
        </authorList>
    </citation>
    <scope>NUCLEOTIDE SEQUENCE [LARGE SCALE GENOMIC DNA]</scope>
    <source>
        <strain evidence="11 12">RO10H11247</strain>
    </source>
</reference>
<feature type="region of interest" description="Disordered" evidence="9">
    <location>
        <begin position="1"/>
        <end position="20"/>
    </location>
</feature>
<keyword evidence="6" id="KW-0653">Protein transport</keyword>
<feature type="transmembrane region" description="Helical" evidence="10">
    <location>
        <begin position="436"/>
        <end position="454"/>
    </location>
</feature>
<evidence type="ECO:0000256" key="8">
    <source>
        <dbReference type="ARBA" id="ARBA00023136"/>
    </source>
</evidence>
<evidence type="ECO:0000256" key="1">
    <source>
        <dbReference type="ARBA" id="ARBA00004141"/>
    </source>
</evidence>
<dbReference type="InterPro" id="IPR004813">
    <property type="entry name" value="OPT"/>
</dbReference>
<comment type="subcellular location">
    <subcellularLocation>
        <location evidence="1">Membrane</location>
        <topology evidence="1">Multi-pass membrane protein</topology>
    </subcellularLocation>
</comment>
<gene>
    <name evidence="11" type="ORF">VP01_86g3</name>
</gene>
<keyword evidence="4 10" id="KW-0812">Transmembrane</keyword>
<sequence length="1162" mass="129757">MPKNSVGYVKVDTDEPSETYEDLQAEQAGDLVLRPLLHDDTIDRASSHGASKGITEAKSRPGRISISSPLQAHENSEDQQEKRHKHPEGSAESMVEKVVPETDDPTMLTNTIRVWLIGGMLGAMGAGINQIFFFKSNGIGFGGFFITLVSYAGQLACRFYSFSCPSTTIVPVLILDPHHETVAGKLMAVALPAWNIKLPNPFGFLSPSKPNRWFLEVSLNPGEFSVKEHVLIGVLAGCASSAAYAGDIVAVQDLYYHQDMGHFGALLLILSTQLLGFGLSGLTYSILIRPTRMIWPSALVVVTLYNTLHAVGDDTQESRDFNKARMKFFTTVFLLIFVYQFLPSVLAPTLTSISIICIINNRSTFMRVLGSACELPLSFNFIGPANRLVRLDSHRISCCAGSLFTPFFASFNFFAGMALSMWILVPLMWYCDFWDVRVYFFLIFICGIEVSVIMRSQLGCLTKNTKNIMCQLWSNLTLPSTFKSRPLPWHIQNTVFVPSPYPSSPSHLPSTDCVTFVQFTFHSKRFQELGPIQLTPYFATSYGVSFAVLTSAVVTVFLFHSEDIKSALSARNQISTVCQLFLFSLLDVHVEIMERHYENVPTRWYAWIGGTMFLASICVVTARFGLYCWHWEWYIFLATFFIIPMVCHILWSRYPFNFVDQLQSSGGNTMHLQGIIKATTNTQIGLNVISKCLPSRSCYRLSTDICHISPAEFVAGILLPGRPLANITFKVYGTASYGYMTMSQCLDLASDLKLGIYASCVNPLNPTQGYVHFSVNLNHKIKFPGICGTSIGAVVNYIFIRSVIADKREMLDGTVVDPSGQWTGRKPEIFYSASVIWGLIGPLKFFSGTRFLEKQKIKTKTSINPPSPVGTIGKYRVLFWGFPIGALLPIIPWFMSRNKPKSAWRQLSIPLFLHGAITPPQTPTNVIGVGFLAAFMSQYWALKYRPKWFEKYNYVLSSALDAGTSLNALAVYLLGLEGFHSWWNPTSDAVESIVNLDHDTNIYIPDRHVHFSSKKVRVRCARSSGGGVKESLEASRSRVHIQGSCSDADFRATLISWWKDGERQGEDVPRRGRGHGVLTSGVSGLWTQFLSFHATFDPAIMGVLIPLPMCCWPNFQLKTVGGSPGRERASNDDQISRMSQPCKCRTSWRFGQQTIYYTQLVN</sequence>
<keyword evidence="3" id="KW-0813">Transport</keyword>
<dbReference type="GO" id="GO:0015031">
    <property type="term" value="P:protein transport"/>
    <property type="evidence" value="ECO:0007669"/>
    <property type="project" value="UniProtKB-KW"/>
</dbReference>
<feature type="transmembrane region" description="Helical" evidence="10">
    <location>
        <begin position="332"/>
        <end position="359"/>
    </location>
</feature>
<feature type="transmembrane region" description="Helical" evidence="10">
    <location>
        <begin position="403"/>
        <end position="424"/>
    </location>
</feature>
<evidence type="ECO:0000256" key="9">
    <source>
        <dbReference type="SAM" id="MobiDB-lite"/>
    </source>
</evidence>
<protein>
    <submittedName>
        <fullName evidence="11">OPT family small oligopeptide transporter protein</fullName>
    </submittedName>
</protein>
<feature type="transmembrane region" description="Helical" evidence="10">
    <location>
        <begin position="633"/>
        <end position="651"/>
    </location>
</feature>
<keyword evidence="8 10" id="KW-0472">Membrane</keyword>
<comment type="caution">
    <text evidence="11">The sequence shown here is derived from an EMBL/GenBank/DDBJ whole genome shotgun (WGS) entry which is preliminary data.</text>
</comment>
<feature type="transmembrane region" description="Helical" evidence="10">
    <location>
        <begin position="263"/>
        <end position="287"/>
    </location>
</feature>
<dbReference type="Proteomes" id="UP000037035">
    <property type="component" value="Unassembled WGS sequence"/>
</dbReference>
<name>A0A0L6U8P0_9BASI</name>
<keyword evidence="7 10" id="KW-1133">Transmembrane helix</keyword>
<keyword evidence="12" id="KW-1185">Reference proteome</keyword>
<feature type="region of interest" description="Disordered" evidence="9">
    <location>
        <begin position="42"/>
        <end position="96"/>
    </location>
</feature>
<evidence type="ECO:0000256" key="7">
    <source>
        <dbReference type="ARBA" id="ARBA00022989"/>
    </source>
</evidence>
<feature type="transmembrane region" description="Helical" evidence="10">
    <location>
        <begin position="294"/>
        <end position="312"/>
    </location>
</feature>
<evidence type="ECO:0000313" key="11">
    <source>
        <dbReference type="EMBL" id="KNZ44909.1"/>
    </source>
</evidence>
<comment type="similarity">
    <text evidence="2">Belongs to the oligopeptide OPT transporter family.</text>
</comment>
<accession>A0A0L6U8P0</accession>
<feature type="transmembrane region" description="Helical" evidence="10">
    <location>
        <begin position="230"/>
        <end position="251"/>
    </location>
</feature>
<keyword evidence="5" id="KW-0571">Peptide transport</keyword>
<organism evidence="11 12">
    <name type="scientific">Puccinia sorghi</name>
    <dbReference type="NCBI Taxonomy" id="27349"/>
    <lineage>
        <taxon>Eukaryota</taxon>
        <taxon>Fungi</taxon>
        <taxon>Dikarya</taxon>
        <taxon>Basidiomycota</taxon>
        <taxon>Pucciniomycotina</taxon>
        <taxon>Pucciniomycetes</taxon>
        <taxon>Pucciniales</taxon>
        <taxon>Pucciniaceae</taxon>
        <taxon>Puccinia</taxon>
    </lineage>
</organism>
<dbReference type="OrthoDB" id="9986677at2759"/>
<feature type="transmembrane region" description="Helical" evidence="10">
    <location>
        <begin position="534"/>
        <end position="559"/>
    </location>
</feature>
<dbReference type="AlphaFoldDB" id="A0A0L6U8P0"/>
<dbReference type="GO" id="GO:0035673">
    <property type="term" value="F:oligopeptide transmembrane transporter activity"/>
    <property type="evidence" value="ECO:0007669"/>
    <property type="project" value="InterPro"/>
</dbReference>
<feature type="transmembrane region" description="Helical" evidence="10">
    <location>
        <begin position="604"/>
        <end position="627"/>
    </location>
</feature>
<feature type="transmembrane region" description="Helical" evidence="10">
    <location>
        <begin position="783"/>
        <end position="804"/>
    </location>
</feature>
<evidence type="ECO:0000256" key="5">
    <source>
        <dbReference type="ARBA" id="ARBA00022856"/>
    </source>
</evidence>
<dbReference type="PANTHER" id="PTHR22601">
    <property type="entry name" value="ISP4 LIKE PROTEIN"/>
    <property type="match status" value="1"/>
</dbReference>
<feature type="transmembrane region" description="Helical" evidence="10">
    <location>
        <begin position="139"/>
        <end position="157"/>
    </location>
</feature>
<evidence type="ECO:0000256" key="6">
    <source>
        <dbReference type="ARBA" id="ARBA00022927"/>
    </source>
</evidence>
<evidence type="ECO:0000256" key="10">
    <source>
        <dbReference type="SAM" id="Phobius"/>
    </source>
</evidence>
<dbReference type="EMBL" id="LAVV01014271">
    <property type="protein sequence ID" value="KNZ44909.1"/>
    <property type="molecule type" value="Genomic_DNA"/>
</dbReference>
<dbReference type="GO" id="GO:0016020">
    <property type="term" value="C:membrane"/>
    <property type="evidence" value="ECO:0007669"/>
    <property type="project" value="UniProtKB-SubCell"/>
</dbReference>
<dbReference type="InterPro" id="IPR004648">
    <property type="entry name" value="Oligpept_transpt"/>
</dbReference>
<dbReference type="VEuPathDB" id="FungiDB:VP01_86g3"/>
<feature type="transmembrane region" description="Helical" evidence="10">
    <location>
        <begin position="114"/>
        <end position="133"/>
    </location>
</feature>
<proteinExistence type="inferred from homology"/>
<dbReference type="Pfam" id="PF03169">
    <property type="entry name" value="OPT"/>
    <property type="match status" value="2"/>
</dbReference>